<dbReference type="InterPro" id="IPR050767">
    <property type="entry name" value="Sel1_AlgK"/>
</dbReference>
<evidence type="ECO:0000313" key="3">
    <source>
        <dbReference type="Proteomes" id="UP000659697"/>
    </source>
</evidence>
<reference evidence="3" key="1">
    <citation type="journal article" date="2019" name="Int. J. Syst. Evol. Microbiol.">
        <title>The Global Catalogue of Microorganisms (GCM) 10K type strain sequencing project: providing services to taxonomists for standard genome sequencing and annotation.</title>
        <authorList>
            <consortium name="The Broad Institute Genomics Platform"/>
            <consortium name="The Broad Institute Genome Sequencing Center for Infectious Disease"/>
            <person name="Wu L."/>
            <person name="Ma J."/>
        </authorList>
    </citation>
    <scope>NUCLEOTIDE SEQUENCE [LARGE SCALE GENOMIC DNA]</scope>
    <source>
        <strain evidence="3">CGMCC 1.7003</strain>
    </source>
</reference>
<dbReference type="InterPro" id="IPR006597">
    <property type="entry name" value="Sel1-like"/>
</dbReference>
<keyword evidence="3" id="KW-1185">Reference proteome</keyword>
<dbReference type="SMART" id="SM00671">
    <property type="entry name" value="SEL1"/>
    <property type="match status" value="4"/>
</dbReference>
<proteinExistence type="predicted"/>
<comment type="caution">
    <text evidence="2">The sequence shown here is derived from an EMBL/GenBank/DDBJ whole genome shotgun (WGS) entry which is preliminary data.</text>
</comment>
<feature type="chain" id="PRO_5046810457" description="Sel1 repeat family protein" evidence="1">
    <location>
        <begin position="21"/>
        <end position="325"/>
    </location>
</feature>
<dbReference type="RefSeq" id="WP_189434246.1">
    <property type="nucleotide sequence ID" value="NZ_BNAO01000012.1"/>
</dbReference>
<dbReference type="PANTHER" id="PTHR11102">
    <property type="entry name" value="SEL-1-LIKE PROTEIN"/>
    <property type="match status" value="1"/>
</dbReference>
<feature type="signal peptide" evidence="1">
    <location>
        <begin position="1"/>
        <end position="20"/>
    </location>
</feature>
<evidence type="ECO:0008006" key="4">
    <source>
        <dbReference type="Google" id="ProtNLM"/>
    </source>
</evidence>
<dbReference type="EMBL" id="BNAO01000012">
    <property type="protein sequence ID" value="GHG77824.1"/>
    <property type="molecule type" value="Genomic_DNA"/>
</dbReference>
<dbReference type="InterPro" id="IPR011990">
    <property type="entry name" value="TPR-like_helical_dom_sf"/>
</dbReference>
<sequence length="325" mass="36413">MYRAVILCILVFQLIGCSTAINSQKNADHPLENQGLLLEQEVAALLAQPYIDPITRYLQLHQQDASRARYLQALRDERINRCQKVASSYQQQPKTVQMLQRFQAGYRFSCPDEVEDFARQLTVAEYGDCYLLTNLRNYSAALVPCEQAAAKGDPRGQLNMAIISNAQRNYPKARYWAEVAAESLPEAHWVLGELHANGHLGEKDLTAARLSYQFAAEHGLAQAQIALGLLLINNAGGDLPQARAWLLKAARQENATAQYYLGDMSEKGLAGPADLYEAMVWYDFANMRGSNQARIRLLHLSQQAIDLKLLSLAKDKVLRQLEHAD</sequence>
<dbReference type="Proteomes" id="UP000659697">
    <property type="component" value="Unassembled WGS sequence"/>
</dbReference>
<organism evidence="2 3">
    <name type="scientific">Alishewanella longhuensis</name>
    <dbReference type="NCBI Taxonomy" id="1091037"/>
    <lineage>
        <taxon>Bacteria</taxon>
        <taxon>Pseudomonadati</taxon>
        <taxon>Pseudomonadota</taxon>
        <taxon>Gammaproteobacteria</taxon>
        <taxon>Alteromonadales</taxon>
        <taxon>Alteromonadaceae</taxon>
        <taxon>Alishewanella</taxon>
    </lineage>
</organism>
<accession>A0ABQ3L6M7</accession>
<dbReference type="Gene3D" id="1.25.40.10">
    <property type="entry name" value="Tetratricopeptide repeat domain"/>
    <property type="match status" value="2"/>
</dbReference>
<gene>
    <name evidence="2" type="ORF">GCM10010919_33760</name>
</gene>
<evidence type="ECO:0000256" key="1">
    <source>
        <dbReference type="SAM" id="SignalP"/>
    </source>
</evidence>
<name>A0ABQ3L6M7_9ALTE</name>
<keyword evidence="1" id="KW-0732">Signal</keyword>
<protein>
    <recommendedName>
        <fullName evidence="4">Sel1 repeat family protein</fullName>
    </recommendedName>
</protein>
<dbReference type="SUPFAM" id="SSF81901">
    <property type="entry name" value="HCP-like"/>
    <property type="match status" value="1"/>
</dbReference>
<evidence type="ECO:0000313" key="2">
    <source>
        <dbReference type="EMBL" id="GHG77824.1"/>
    </source>
</evidence>
<dbReference type="PANTHER" id="PTHR11102:SF160">
    <property type="entry name" value="ERAD-ASSOCIATED E3 UBIQUITIN-PROTEIN LIGASE COMPONENT HRD3"/>
    <property type="match status" value="1"/>
</dbReference>